<dbReference type="AlphaFoldDB" id="A0AAV9WSS6"/>
<dbReference type="GO" id="GO:0004497">
    <property type="term" value="F:monooxygenase activity"/>
    <property type="evidence" value="ECO:0007669"/>
    <property type="project" value="UniProtKB-KW"/>
</dbReference>
<evidence type="ECO:0000256" key="5">
    <source>
        <dbReference type="ARBA" id="ARBA00022729"/>
    </source>
</evidence>
<evidence type="ECO:0000256" key="6">
    <source>
        <dbReference type="ARBA" id="ARBA00023001"/>
    </source>
</evidence>
<keyword evidence="12" id="KW-0624">Polysaccharide degradation</keyword>
<evidence type="ECO:0000256" key="14">
    <source>
        <dbReference type="ARBA" id="ARBA00045077"/>
    </source>
</evidence>
<keyword evidence="7" id="KW-0560">Oxidoreductase</keyword>
<feature type="compositionally biased region" description="Low complexity" evidence="16">
    <location>
        <begin position="411"/>
        <end position="427"/>
    </location>
</feature>
<organism evidence="19 20">
    <name type="scientific">Orbilia ellipsospora</name>
    <dbReference type="NCBI Taxonomy" id="2528407"/>
    <lineage>
        <taxon>Eukaryota</taxon>
        <taxon>Fungi</taxon>
        <taxon>Dikarya</taxon>
        <taxon>Ascomycota</taxon>
        <taxon>Pezizomycotina</taxon>
        <taxon>Orbiliomycetes</taxon>
        <taxon>Orbiliales</taxon>
        <taxon>Orbiliaceae</taxon>
        <taxon>Orbilia</taxon>
    </lineage>
</organism>
<evidence type="ECO:0000256" key="10">
    <source>
        <dbReference type="ARBA" id="ARBA00023157"/>
    </source>
</evidence>
<evidence type="ECO:0000256" key="3">
    <source>
        <dbReference type="ARBA" id="ARBA00022525"/>
    </source>
</evidence>
<gene>
    <name evidence="19" type="ORF">TWF694_005333</name>
</gene>
<accession>A0AAV9WSS6</accession>
<evidence type="ECO:0000256" key="16">
    <source>
        <dbReference type="SAM" id="MobiDB-lite"/>
    </source>
</evidence>
<dbReference type="GO" id="GO:0005576">
    <property type="term" value="C:extracellular region"/>
    <property type="evidence" value="ECO:0007669"/>
    <property type="project" value="UniProtKB-SubCell"/>
</dbReference>
<evidence type="ECO:0000256" key="15">
    <source>
        <dbReference type="ARBA" id="ARBA00047174"/>
    </source>
</evidence>
<dbReference type="Pfam" id="PF03443">
    <property type="entry name" value="AA9"/>
    <property type="match status" value="1"/>
</dbReference>
<feature type="signal peptide" evidence="17">
    <location>
        <begin position="1"/>
        <end position="19"/>
    </location>
</feature>
<dbReference type="GO" id="GO:0030245">
    <property type="term" value="P:cellulose catabolic process"/>
    <property type="evidence" value="ECO:0007669"/>
    <property type="project" value="UniProtKB-KW"/>
</dbReference>
<evidence type="ECO:0000256" key="7">
    <source>
        <dbReference type="ARBA" id="ARBA00023002"/>
    </source>
</evidence>
<keyword evidence="4" id="KW-0479">Metal-binding</keyword>
<evidence type="ECO:0000256" key="11">
    <source>
        <dbReference type="ARBA" id="ARBA00023277"/>
    </source>
</evidence>
<evidence type="ECO:0000256" key="12">
    <source>
        <dbReference type="ARBA" id="ARBA00023326"/>
    </source>
</evidence>
<proteinExistence type="inferred from homology"/>
<dbReference type="Gene3D" id="2.70.50.70">
    <property type="match status" value="1"/>
</dbReference>
<dbReference type="InterPro" id="IPR005103">
    <property type="entry name" value="AA9_LPMO"/>
</dbReference>
<feature type="chain" id="PRO_5043620228" description="lytic cellulose monooxygenase (C4-dehydrogenating)" evidence="17">
    <location>
        <begin position="20"/>
        <end position="511"/>
    </location>
</feature>
<feature type="compositionally biased region" description="Gly residues" evidence="16">
    <location>
        <begin position="428"/>
        <end position="437"/>
    </location>
</feature>
<comment type="similarity">
    <text evidence="13">Belongs to the polysaccharide monooxygenase AA9 family.</text>
</comment>
<evidence type="ECO:0000256" key="1">
    <source>
        <dbReference type="ARBA" id="ARBA00001973"/>
    </source>
</evidence>
<reference evidence="19 20" key="1">
    <citation type="submission" date="2019-10" db="EMBL/GenBank/DDBJ databases">
        <authorList>
            <person name="Palmer J.M."/>
        </authorList>
    </citation>
    <scope>NUCLEOTIDE SEQUENCE [LARGE SCALE GENOMIC DNA]</scope>
    <source>
        <strain evidence="19 20">TWF694</strain>
    </source>
</reference>
<dbReference type="PANTHER" id="PTHR33353">
    <property type="entry name" value="PUTATIVE (AFU_ORTHOLOGUE AFUA_1G12560)-RELATED"/>
    <property type="match status" value="1"/>
</dbReference>
<keyword evidence="10" id="KW-1015">Disulfide bond</keyword>
<comment type="caution">
    <text evidence="19">The sequence shown here is derived from an EMBL/GenBank/DDBJ whole genome shotgun (WGS) entry which is preliminary data.</text>
</comment>
<sequence>MRPLVFFTLFSTLATTVLGHAYVKEFIVDERSYPGFDPFEPLPQQGIIDQPWDVTYRHRANTDSYVPSGTGDETVCRKSARPVPTVARARAGAYVTFRWSRWQINHIGPIITYLADCKGNCGNVIGARLKWFKIDEAGFNGMLWATELLQRQGKAYTIQLPKALKDGQYLMRHEMLAYQNKFKSEPMPNTQIYPVCLNIEIVGGTGKVVPQAVPLQGYYGKANLPRTEIQRGVQYQFPGPPLVMGLGNTPSLQLNPGLNKNPNYSTFMETLVEPTDETPNGKPANAHLNWYARVGATPGRKLKTEFPMQGGNLMMDGFQGNPGQNQNQNNNNGFQNNQNNGNNQGQNNQQFQNNQNNNGQNNQQQPNNQQFQNNQQLPDNQQFQGNSPNNNQQNQNNQQFQNNQQGLNNQQFQNNQQQPNNQQYQGNQGQGNQGQGNQGQNNQFRTNALPQLNKIPTSNRYTTYQGQKNQNGNQNQNQNNRNQNQRGQLRQGRNRRREITRISAVASVSSR</sequence>
<dbReference type="GO" id="GO:0046872">
    <property type="term" value="F:metal ion binding"/>
    <property type="evidence" value="ECO:0007669"/>
    <property type="project" value="UniProtKB-KW"/>
</dbReference>
<dbReference type="Proteomes" id="UP001365542">
    <property type="component" value="Unassembled WGS sequence"/>
</dbReference>
<dbReference type="PANTHER" id="PTHR33353:SF10">
    <property type="entry name" value="ENDO-BETA-1,4-GLUCANASE D"/>
    <property type="match status" value="1"/>
</dbReference>
<keyword evidence="9" id="KW-0503">Monooxygenase</keyword>
<keyword evidence="11" id="KW-0119">Carbohydrate metabolism</keyword>
<name>A0AAV9WSS6_9PEZI</name>
<feature type="region of interest" description="Disordered" evidence="16">
    <location>
        <begin position="462"/>
        <end position="498"/>
    </location>
</feature>
<feature type="region of interest" description="Disordered" evidence="16">
    <location>
        <begin position="411"/>
        <end position="444"/>
    </location>
</feature>
<evidence type="ECO:0000256" key="17">
    <source>
        <dbReference type="SAM" id="SignalP"/>
    </source>
</evidence>
<comment type="subcellular location">
    <subcellularLocation>
        <location evidence="2">Secreted</location>
    </subcellularLocation>
</comment>
<comment type="cofactor">
    <cofactor evidence="1">
        <name>Cu(2+)</name>
        <dbReference type="ChEBI" id="CHEBI:29036"/>
    </cofactor>
</comment>
<feature type="compositionally biased region" description="Low complexity" evidence="16">
    <location>
        <begin position="317"/>
        <end position="397"/>
    </location>
</feature>
<comment type="catalytic activity">
    <reaction evidence="14">
        <text>[(1-&gt;4)-beta-D-glucosyl]n+m + reduced acceptor + O2 = 4-dehydro-beta-D-glucosyl-[(1-&gt;4)-beta-D-glucosyl]n-1 + [(1-&gt;4)-beta-D-glucosyl]m + acceptor + H2O.</text>
        <dbReference type="EC" id="1.14.99.56"/>
    </reaction>
</comment>
<feature type="compositionally biased region" description="Low complexity" evidence="16">
    <location>
        <begin position="465"/>
        <end position="491"/>
    </location>
</feature>
<keyword evidence="5 17" id="KW-0732">Signal</keyword>
<dbReference type="EMBL" id="JAVHJO010000017">
    <property type="protein sequence ID" value="KAK6525187.1"/>
    <property type="molecule type" value="Genomic_DNA"/>
</dbReference>
<evidence type="ECO:0000256" key="4">
    <source>
        <dbReference type="ARBA" id="ARBA00022723"/>
    </source>
</evidence>
<keyword evidence="20" id="KW-1185">Reference proteome</keyword>
<feature type="region of interest" description="Disordered" evidence="16">
    <location>
        <begin position="302"/>
        <end position="397"/>
    </location>
</feature>
<protein>
    <recommendedName>
        <fullName evidence="15">lytic cellulose monooxygenase (C4-dehydrogenating)</fullName>
        <ecNumber evidence="15">1.14.99.56</ecNumber>
    </recommendedName>
</protein>
<evidence type="ECO:0000259" key="18">
    <source>
        <dbReference type="Pfam" id="PF03443"/>
    </source>
</evidence>
<evidence type="ECO:0000256" key="2">
    <source>
        <dbReference type="ARBA" id="ARBA00004613"/>
    </source>
</evidence>
<dbReference type="EC" id="1.14.99.56" evidence="15"/>
<evidence type="ECO:0000256" key="8">
    <source>
        <dbReference type="ARBA" id="ARBA00023008"/>
    </source>
</evidence>
<keyword evidence="8" id="KW-0186">Copper</keyword>
<feature type="domain" description="Auxiliary Activity family 9 catalytic" evidence="18">
    <location>
        <begin position="20"/>
        <end position="221"/>
    </location>
</feature>
<evidence type="ECO:0000313" key="20">
    <source>
        <dbReference type="Proteomes" id="UP001365542"/>
    </source>
</evidence>
<dbReference type="InterPro" id="IPR049892">
    <property type="entry name" value="AA9"/>
</dbReference>
<evidence type="ECO:0000313" key="19">
    <source>
        <dbReference type="EMBL" id="KAK6525187.1"/>
    </source>
</evidence>
<evidence type="ECO:0000256" key="9">
    <source>
        <dbReference type="ARBA" id="ARBA00023033"/>
    </source>
</evidence>
<keyword evidence="6" id="KW-0136">Cellulose degradation</keyword>
<evidence type="ECO:0000256" key="13">
    <source>
        <dbReference type="ARBA" id="ARBA00044502"/>
    </source>
</evidence>
<keyword evidence="3" id="KW-0964">Secreted</keyword>